<dbReference type="GO" id="GO:0071277">
    <property type="term" value="P:cellular response to calcium ion"/>
    <property type="evidence" value="ECO:0007669"/>
    <property type="project" value="TreeGrafter"/>
</dbReference>
<dbReference type="InterPro" id="IPR026919">
    <property type="entry name" value="ADGRV1"/>
</dbReference>
<dbReference type="NCBIfam" id="NF038128">
    <property type="entry name" value="choice_anch_J"/>
    <property type="match status" value="1"/>
</dbReference>
<evidence type="ECO:0000313" key="7">
    <source>
        <dbReference type="EMBL" id="NEM98302.1"/>
    </source>
</evidence>
<dbReference type="GO" id="GO:0005737">
    <property type="term" value="C:cytoplasm"/>
    <property type="evidence" value="ECO:0007669"/>
    <property type="project" value="TreeGrafter"/>
</dbReference>
<keyword evidence="8" id="KW-1185">Reference proteome</keyword>
<accession>A0A6B3LN03</accession>
<dbReference type="SUPFAM" id="SSF56219">
    <property type="entry name" value="DNase I-like"/>
    <property type="match status" value="1"/>
</dbReference>
<dbReference type="PANTHER" id="PTHR46682:SF1">
    <property type="entry name" value="ADHESION G-PROTEIN COUPLED RECEPTOR V1"/>
    <property type="match status" value="1"/>
</dbReference>
<keyword evidence="2" id="KW-0677">Repeat</keyword>
<proteinExistence type="predicted"/>
<dbReference type="Gene3D" id="2.60.120.200">
    <property type="match status" value="1"/>
</dbReference>
<feature type="domain" description="Endonuclease/exonuclease/phosphatase" evidence="6">
    <location>
        <begin position="628"/>
        <end position="914"/>
    </location>
</feature>
<sequence length="1621" mass="171350">MSKHLQKLFALVVVCCAFFGSSTAWGQVLLSEGSSYSQNFNTLATTGTTNVWTNNTTIAGWYSTRTIYQASPGSANAGALYSFGNSADRSLGAVQSNSTGAIAYGVQFQNKSGSKISSVKVKYIGEQWRNGGNASAQTIEFSYGVTAAAITEITATLDNFTRVSELDFVSPVTGTTAAALDGNASANRQVIEHSFNVNIEDGEFFTIKWIDANDAGNDHGLSVDDFEFTPVYDSQITTPTLKTDVTTINLGEKAVNTTFQGSYLLSAKNIAANENITVTADAPFTISTSETGVYTNTLTFTGDELAADTRIYVRVKPATIGVVIGNITHTAKDATDVVVAVSAIASSPFAQNFDNCGTTLPGGWTAYNVTGDQVWGCTTFGRTGNAVQLNGFANSKSNNNEDWLISPALDLTATNIPVLSFWTISAFNGPALKVMVSTNYDGTSAPSTATWTELNVSLPAVGSDTWTQSEFLLDQYKQSAVYIAFVYTSKDETNGASRWTLDDFSINNETTKFVAGNASFDFGAVAAGSTSAAQTVTFKAIGFTEEFTFSSNTADFEVSKDNTTFGQTATYTAAEAAAGAELFVRFSPKSTALRIEGTLKATSGTNFETVLGTVKGTSMLRSATLDVVTWNMEWFGADKDEKGAELGPADEALQFANAKKVFTDLDADILALQEVSNDTEIQRLATELGYNFVVSDAYSYSWDATRNLVPQKLYFLYKPEVAKVKNQKVLLSKFYEDVRNGQYADAFVGYPEGGAKFWASGRLPFMVEFETTINNVKQNISLVNLHTRANSGTDVSKHTQRKFDVEMLKDSLDAHYAGKNIIILGDYNDDVDVSVVNNLPSTFEKFVNDANYNALTLDISKAGGYTYESGSFKSFLDHIIVSSSLSDDYINGSITIEDHFVGSISGFRNTTSDHVPVSARFDLSATPMVTFTEATATKAEGSEKYNVSLTLSAAQTTAQTVTIGVANGATASSADYTVTGATNGVVTVTVPANATTATFEVEITDDNEIEADEQVVFQITDKSANLIIGAANTYTLTITDNDKATVTFAAASKEVSENAGVTEVTLNLDKAHIADQTITVAVTNGAGVTYGTNGDYTTTPAVADNKVEITVPAGATTAKFEISVNDDTEVEANEQITFEITGVSAGLVIGDAKSYALTITDNDKSTVTFAVATKSVNEDTGVTEVTLSLDKAPIAEQQITIAVTNGTGVTYGATGDYTTTPAVADDKIEVTVLAGATTAKFEVSVKDDTDVENAEQIAFEITGVSAGLVIGDAKAYTLTIADNDKPTITFAAAAKTVSENAGVTEVTLSLDQAPLADQQITVAVTNGTGVTYGATGDYTTTPATVDGKLVVTVPAGATTAKFEISVNDDTDVEANEVVTFQITDANANITIGEVKTYALTITDNDKSTVTFAAATKSVSEDAGVMEVTLSLDKAPVAEQQITIAVTNGTGVTYGATGDYTTTPAVADGKLVVTVPAGATSVKFNITFNDDTETEQAEQVTFEITSVSNALAIGTAKTFTLTIEANDAPTGIADGTKGQFSVYPTIVNGGNVRLQLPERVAPSAKVNMVVYSTDGKKVLTTTGTQAAVQTALNSKVNAMPAGIYIILIETGKEYFQTKMVKN</sequence>
<reference evidence="7 8" key="1">
    <citation type="submission" date="2020-02" db="EMBL/GenBank/DDBJ databases">
        <authorList>
            <person name="Kim M.K."/>
        </authorList>
    </citation>
    <scope>NUCLEOTIDE SEQUENCE [LARGE SCALE GENOMIC DNA]</scope>
    <source>
        <strain evidence="7 8">BT327</strain>
    </source>
</reference>
<dbReference type="GO" id="GO:0001965">
    <property type="term" value="F:G-protein alpha-subunit binding"/>
    <property type="evidence" value="ECO:0007669"/>
    <property type="project" value="TreeGrafter"/>
</dbReference>
<dbReference type="InterPro" id="IPR036691">
    <property type="entry name" value="Endo/exonu/phosph_ase_sf"/>
</dbReference>
<dbReference type="InterPro" id="IPR026444">
    <property type="entry name" value="Secre_tail"/>
</dbReference>
<keyword evidence="1 4" id="KW-0732">Signal</keyword>
<comment type="caution">
    <text evidence="7">The sequence shown here is derived from an EMBL/GenBank/DDBJ whole genome shotgun (WGS) entry which is preliminary data.</text>
</comment>
<feature type="domain" description="Calx-beta" evidence="5">
    <location>
        <begin position="1403"/>
        <end position="1519"/>
    </location>
</feature>
<dbReference type="Gene3D" id="3.60.10.10">
    <property type="entry name" value="Endonuclease/exonuclease/phosphatase"/>
    <property type="match status" value="1"/>
</dbReference>
<dbReference type="EMBL" id="JAAGWD010000004">
    <property type="protein sequence ID" value="NEM98302.1"/>
    <property type="molecule type" value="Genomic_DNA"/>
</dbReference>
<evidence type="ECO:0000256" key="3">
    <source>
        <dbReference type="ARBA" id="ARBA00022837"/>
    </source>
</evidence>
<name>A0A6B3LN03_9BACT</name>
<keyword evidence="3" id="KW-0106">Calcium</keyword>
<dbReference type="GO" id="GO:0010855">
    <property type="term" value="F:adenylate cyclase inhibitor activity"/>
    <property type="evidence" value="ECO:0007669"/>
    <property type="project" value="TreeGrafter"/>
</dbReference>
<feature type="signal peptide" evidence="4">
    <location>
        <begin position="1"/>
        <end position="26"/>
    </location>
</feature>
<evidence type="ECO:0000313" key="8">
    <source>
        <dbReference type="Proteomes" id="UP000474777"/>
    </source>
</evidence>
<dbReference type="NCBIfam" id="TIGR04183">
    <property type="entry name" value="Por_Secre_tail"/>
    <property type="match status" value="1"/>
</dbReference>
<evidence type="ECO:0000256" key="1">
    <source>
        <dbReference type="ARBA" id="ARBA00022729"/>
    </source>
</evidence>
<dbReference type="RefSeq" id="WP_163915185.1">
    <property type="nucleotide sequence ID" value="NZ_JAAGWD010000004.1"/>
</dbReference>
<evidence type="ECO:0000256" key="4">
    <source>
        <dbReference type="SAM" id="SignalP"/>
    </source>
</evidence>
<evidence type="ECO:0000259" key="5">
    <source>
        <dbReference type="Pfam" id="PF03160"/>
    </source>
</evidence>
<dbReference type="Gene3D" id="2.60.40.2030">
    <property type="match status" value="5"/>
</dbReference>
<evidence type="ECO:0000256" key="2">
    <source>
        <dbReference type="ARBA" id="ARBA00022737"/>
    </source>
</evidence>
<dbReference type="PANTHER" id="PTHR46682">
    <property type="entry name" value="ADHESION G-PROTEIN COUPLED RECEPTOR V1"/>
    <property type="match status" value="1"/>
</dbReference>
<evidence type="ECO:0000259" key="6">
    <source>
        <dbReference type="Pfam" id="PF03372"/>
    </source>
</evidence>
<dbReference type="Pfam" id="PF03372">
    <property type="entry name" value="Exo_endo_phos"/>
    <property type="match status" value="1"/>
</dbReference>
<dbReference type="InterPro" id="IPR038081">
    <property type="entry name" value="CalX-like_sf"/>
</dbReference>
<dbReference type="GO" id="GO:0004930">
    <property type="term" value="F:G protein-coupled receptor activity"/>
    <property type="evidence" value="ECO:0007669"/>
    <property type="project" value="InterPro"/>
</dbReference>
<gene>
    <name evidence="7" type="ORF">GXP69_11400</name>
</gene>
<dbReference type="Pfam" id="PF03160">
    <property type="entry name" value="Calx-beta"/>
    <property type="match status" value="2"/>
</dbReference>
<protein>
    <submittedName>
        <fullName evidence="7">T9SS type A sorting domain-containing protein</fullName>
    </submittedName>
</protein>
<dbReference type="SUPFAM" id="SSF141072">
    <property type="entry name" value="CalX-like"/>
    <property type="match status" value="5"/>
</dbReference>
<dbReference type="GO" id="GO:0016020">
    <property type="term" value="C:membrane"/>
    <property type="evidence" value="ECO:0007669"/>
    <property type="project" value="InterPro"/>
</dbReference>
<organism evidence="7 8">
    <name type="scientific">Pontibacter burrus</name>
    <dbReference type="NCBI Taxonomy" id="2704466"/>
    <lineage>
        <taxon>Bacteria</taxon>
        <taxon>Pseudomonadati</taxon>
        <taxon>Bacteroidota</taxon>
        <taxon>Cytophagia</taxon>
        <taxon>Cytophagales</taxon>
        <taxon>Hymenobacteraceae</taxon>
        <taxon>Pontibacter</taxon>
    </lineage>
</organism>
<dbReference type="InterPro" id="IPR005135">
    <property type="entry name" value="Endo/exonuclease/phosphatase"/>
</dbReference>
<dbReference type="InterPro" id="IPR003644">
    <property type="entry name" value="Calx_beta"/>
</dbReference>
<dbReference type="Proteomes" id="UP000474777">
    <property type="component" value="Unassembled WGS sequence"/>
</dbReference>
<dbReference type="GO" id="GO:0003824">
    <property type="term" value="F:catalytic activity"/>
    <property type="evidence" value="ECO:0007669"/>
    <property type="project" value="InterPro"/>
</dbReference>
<feature type="chain" id="PRO_5025462457" evidence="4">
    <location>
        <begin position="27"/>
        <end position="1621"/>
    </location>
</feature>
<feature type="domain" description="Calx-beta" evidence="5">
    <location>
        <begin position="1040"/>
        <end position="1163"/>
    </location>
</feature>